<keyword evidence="1" id="KW-0139">CF(1)</keyword>
<dbReference type="Gene3D" id="2.60.15.10">
    <property type="entry name" value="F0F1 ATP synthase delta/epsilon subunit, N-terminal"/>
    <property type="match status" value="1"/>
</dbReference>
<dbReference type="AlphaFoldDB" id="A0A6B0XYU9"/>
<dbReference type="EMBL" id="VXRY01000063">
    <property type="protein sequence ID" value="MXY32789.1"/>
    <property type="molecule type" value="Genomic_DNA"/>
</dbReference>
<sequence>LRPGIVAAELDGGVQEYVVTGGFAQITMEGTTVLADEALPKAEATPEFLDERIAAARESQDGSAGAAADEAAKRVADLETLKGML</sequence>
<keyword evidence="1" id="KW-0066">ATP synthesis</keyword>
<reference evidence="2" key="1">
    <citation type="submission" date="2019-09" db="EMBL/GenBank/DDBJ databases">
        <title>Characterisation of the sponge microbiome using genome-centric metagenomics.</title>
        <authorList>
            <person name="Engelberts J.P."/>
            <person name="Robbins S.J."/>
            <person name="De Goeij J.M."/>
            <person name="Aranda M."/>
            <person name="Bell S.C."/>
            <person name="Webster N.S."/>
        </authorList>
    </citation>
    <scope>NUCLEOTIDE SEQUENCE</scope>
    <source>
        <strain evidence="2">SB0664_bin_43</strain>
    </source>
</reference>
<evidence type="ECO:0000313" key="2">
    <source>
        <dbReference type="EMBL" id="MXY32789.1"/>
    </source>
</evidence>
<evidence type="ECO:0000256" key="1">
    <source>
        <dbReference type="ARBA" id="ARBA00023196"/>
    </source>
</evidence>
<accession>A0A6B0XYU9</accession>
<gene>
    <name evidence="2" type="primary">atpC</name>
    <name evidence="2" type="ORF">F4Y60_01610</name>
</gene>
<proteinExistence type="predicted"/>
<dbReference type="InterPro" id="IPR036771">
    <property type="entry name" value="ATPsynth_dsu/esu_N"/>
</dbReference>
<protein>
    <submittedName>
        <fullName evidence="2">F0F1 ATP synthase subunit epsilon</fullName>
    </submittedName>
</protein>
<feature type="non-terminal residue" evidence="2">
    <location>
        <position position="1"/>
    </location>
</feature>
<comment type="caution">
    <text evidence="2">The sequence shown here is derived from an EMBL/GenBank/DDBJ whole genome shotgun (WGS) entry which is preliminary data.</text>
</comment>
<organism evidence="2">
    <name type="scientific">Boseongicola sp. SB0664_bin_43</name>
    <dbReference type="NCBI Taxonomy" id="2604844"/>
    <lineage>
        <taxon>Bacteria</taxon>
        <taxon>Pseudomonadati</taxon>
        <taxon>Pseudomonadota</taxon>
        <taxon>Alphaproteobacteria</taxon>
        <taxon>Rhodobacterales</taxon>
        <taxon>Paracoccaceae</taxon>
        <taxon>Boseongicola</taxon>
    </lineage>
</organism>
<name>A0A6B0XYU9_9RHOB</name>
<dbReference type="GO" id="GO:0045259">
    <property type="term" value="C:proton-transporting ATP synthase complex"/>
    <property type="evidence" value="ECO:0007669"/>
    <property type="project" value="UniProtKB-KW"/>
</dbReference>